<evidence type="ECO:0000313" key="2">
    <source>
        <dbReference type="Proteomes" id="UP000004394"/>
    </source>
</evidence>
<proteinExistence type="predicted"/>
<gene>
    <name evidence="1" type="ORF">HMPREF0658_1417</name>
</gene>
<dbReference type="HOGENOM" id="CLU_3237684_0_0_10"/>
<evidence type="ECO:0000313" key="1">
    <source>
        <dbReference type="EMBL" id="EFM01582.1"/>
    </source>
</evidence>
<organism evidence="1 2">
    <name type="scientific">Hoylesella marshii DSM 16973 = JCM 13450</name>
    <dbReference type="NCBI Taxonomy" id="862515"/>
    <lineage>
        <taxon>Bacteria</taxon>
        <taxon>Pseudomonadati</taxon>
        <taxon>Bacteroidota</taxon>
        <taxon>Bacteroidia</taxon>
        <taxon>Bacteroidales</taxon>
        <taxon>Prevotellaceae</taxon>
        <taxon>Hoylesella</taxon>
    </lineage>
</organism>
<accession>E0NTB5</accession>
<comment type="caution">
    <text evidence="1">The sequence shown here is derived from an EMBL/GenBank/DDBJ whole genome shotgun (WGS) entry which is preliminary data.</text>
</comment>
<protein>
    <submittedName>
        <fullName evidence="1">Uncharacterized protein</fullName>
    </submittedName>
</protein>
<dbReference type="Proteomes" id="UP000004394">
    <property type="component" value="Unassembled WGS sequence"/>
</dbReference>
<sequence>MGISSVTFTNKYNYVSFCEIPAFLLGLKNGKKVFSPMKVVIFP</sequence>
<keyword evidence="2" id="KW-1185">Reference proteome</keyword>
<dbReference type="BioCyc" id="PMAR862515-HMP:GMOO-1440-MONOMER"/>
<name>E0NTB5_9BACT</name>
<dbReference type="EMBL" id="AEEI01000049">
    <property type="protein sequence ID" value="EFM01582.1"/>
    <property type="molecule type" value="Genomic_DNA"/>
</dbReference>
<dbReference type="AlphaFoldDB" id="E0NTB5"/>
<reference evidence="1" key="1">
    <citation type="submission" date="2010-07" db="EMBL/GenBank/DDBJ databases">
        <authorList>
            <person name="Muzny D."/>
            <person name="Qin X."/>
            <person name="Deng J."/>
            <person name="Jiang H."/>
            <person name="Liu Y."/>
            <person name="Qu J."/>
            <person name="Song X.-Z."/>
            <person name="Zhang L."/>
            <person name="Thornton R."/>
            <person name="Coyle M."/>
            <person name="Francisco L."/>
            <person name="Jackson L."/>
            <person name="Javaid M."/>
            <person name="Korchina V."/>
            <person name="Kovar C."/>
            <person name="Mata R."/>
            <person name="Mathew T."/>
            <person name="Ngo R."/>
            <person name="Nguyen L."/>
            <person name="Nguyen N."/>
            <person name="Okwuonu G."/>
            <person name="Ongeri F."/>
            <person name="Pham C."/>
            <person name="Simmons D."/>
            <person name="Wilczek-Boney K."/>
            <person name="Hale W."/>
            <person name="Jakkamsetti A."/>
            <person name="Pham P."/>
            <person name="Ruth R."/>
            <person name="San Lucas F."/>
            <person name="Warren J."/>
            <person name="Zhang J."/>
            <person name="Zhao Z."/>
            <person name="Zhou C."/>
            <person name="Zhu D."/>
            <person name="Lee S."/>
            <person name="Bess C."/>
            <person name="Blankenburg K."/>
            <person name="Forbes L."/>
            <person name="Fu Q."/>
            <person name="Gubbala S."/>
            <person name="Hirani K."/>
            <person name="Jayaseelan J.C."/>
            <person name="Lara F."/>
            <person name="Munidasa M."/>
            <person name="Palculict T."/>
            <person name="Patil S."/>
            <person name="Pu L.-L."/>
            <person name="Saada N."/>
            <person name="Tang L."/>
            <person name="Weissenberger G."/>
            <person name="Zhu Y."/>
            <person name="Hemphill L."/>
            <person name="Shang Y."/>
            <person name="Youmans B."/>
            <person name="Ayvaz T."/>
            <person name="Ross M."/>
            <person name="Santibanez J."/>
            <person name="Aqrawi P."/>
            <person name="Gross S."/>
            <person name="Joshi V."/>
            <person name="Fowler G."/>
            <person name="Nazareth L."/>
            <person name="Reid J."/>
            <person name="Worley K."/>
            <person name="Petrosino J."/>
            <person name="Highlander S."/>
            <person name="Gibbs R."/>
        </authorList>
    </citation>
    <scope>NUCLEOTIDE SEQUENCE [LARGE SCALE GENOMIC DNA]</scope>
    <source>
        <strain evidence="1">DSM 16973</strain>
    </source>
</reference>